<evidence type="ECO:0000256" key="1">
    <source>
        <dbReference type="ARBA" id="ARBA00001698"/>
    </source>
</evidence>
<feature type="transmembrane region" description="Helical" evidence="19">
    <location>
        <begin position="6"/>
        <end position="37"/>
    </location>
</feature>
<feature type="transmembrane region" description="Helical" evidence="19">
    <location>
        <begin position="139"/>
        <end position="158"/>
    </location>
</feature>
<dbReference type="UniPathway" id="UPA00557">
    <property type="reaction ID" value="UER00614"/>
</dbReference>
<organism evidence="20 21">
    <name type="scientific">Clostridium pasteurianum BC1</name>
    <dbReference type="NCBI Taxonomy" id="86416"/>
    <lineage>
        <taxon>Bacteria</taxon>
        <taxon>Bacillati</taxon>
        <taxon>Bacillota</taxon>
        <taxon>Clostridia</taxon>
        <taxon>Eubacteriales</taxon>
        <taxon>Clostridiaceae</taxon>
        <taxon>Clostridium</taxon>
    </lineage>
</organism>
<dbReference type="InterPro" id="IPR000374">
    <property type="entry name" value="PC_trans"/>
</dbReference>
<dbReference type="PANTHER" id="PTHR46382:SF1">
    <property type="entry name" value="PHOSPHATIDATE CYTIDYLYLTRANSFERASE"/>
    <property type="match status" value="1"/>
</dbReference>
<evidence type="ECO:0000256" key="3">
    <source>
        <dbReference type="ARBA" id="ARBA00005119"/>
    </source>
</evidence>
<dbReference type="eggNOG" id="COG0575">
    <property type="taxonomic scope" value="Bacteria"/>
</dbReference>
<evidence type="ECO:0000256" key="18">
    <source>
        <dbReference type="RuleBase" id="RU003938"/>
    </source>
</evidence>
<feature type="transmembrane region" description="Helical" evidence="19">
    <location>
        <begin position="49"/>
        <end position="67"/>
    </location>
</feature>
<evidence type="ECO:0000256" key="14">
    <source>
        <dbReference type="ARBA" id="ARBA00023098"/>
    </source>
</evidence>
<feature type="transmembrane region" description="Helical" evidence="19">
    <location>
        <begin position="179"/>
        <end position="198"/>
    </location>
</feature>
<dbReference type="KEGG" id="cpas:Clopa_2582"/>
<sequence length="279" mass="31568">MNKRYLGALILAPLIIFLFLGGIYLKILMLILSLLAMQEFYKIVREKNINTINILGYLLCIIYYILVSNNLELKYIMLLLTLSLIIMFCIPVFNTKYNFIDISITMLGFLYISVFFSFIVLINIKTFNFNGDNILVGKYLVWLVPLSSWICDTTAYYGGRYLGKNKLCPKVSPKKTVEGSITGLLGSILSCTIFGVLINRYVAGMNLININIYNYAFIGLLCGIFSQFGDLTASSIKRYVGVKDFSQLIPGHGGILDRFDSILFSAAIVYYYVSFILNI</sequence>
<evidence type="ECO:0000256" key="9">
    <source>
        <dbReference type="ARBA" id="ARBA00022516"/>
    </source>
</evidence>
<dbReference type="Pfam" id="PF01148">
    <property type="entry name" value="CTP_transf_1"/>
    <property type="match status" value="1"/>
</dbReference>
<dbReference type="GO" id="GO:0016024">
    <property type="term" value="P:CDP-diacylglycerol biosynthetic process"/>
    <property type="evidence" value="ECO:0007669"/>
    <property type="project" value="UniProtKB-UniPathway"/>
</dbReference>
<evidence type="ECO:0000256" key="11">
    <source>
        <dbReference type="ARBA" id="ARBA00022692"/>
    </source>
</evidence>
<feature type="transmembrane region" description="Helical" evidence="19">
    <location>
        <begin position="73"/>
        <end position="93"/>
    </location>
</feature>
<keyword evidence="9" id="KW-0444">Lipid biosynthesis</keyword>
<evidence type="ECO:0000256" key="13">
    <source>
        <dbReference type="ARBA" id="ARBA00022989"/>
    </source>
</evidence>
<evidence type="ECO:0000256" key="5">
    <source>
        <dbReference type="ARBA" id="ARBA00010185"/>
    </source>
</evidence>
<evidence type="ECO:0000256" key="16">
    <source>
        <dbReference type="ARBA" id="ARBA00023209"/>
    </source>
</evidence>
<dbReference type="GO" id="GO:0004605">
    <property type="term" value="F:phosphatidate cytidylyltransferase activity"/>
    <property type="evidence" value="ECO:0007669"/>
    <property type="project" value="UniProtKB-EC"/>
</dbReference>
<comment type="catalytic activity">
    <reaction evidence="1 18">
        <text>a 1,2-diacyl-sn-glycero-3-phosphate + CTP + H(+) = a CDP-1,2-diacyl-sn-glycerol + diphosphate</text>
        <dbReference type="Rhea" id="RHEA:16229"/>
        <dbReference type="ChEBI" id="CHEBI:15378"/>
        <dbReference type="ChEBI" id="CHEBI:33019"/>
        <dbReference type="ChEBI" id="CHEBI:37563"/>
        <dbReference type="ChEBI" id="CHEBI:58332"/>
        <dbReference type="ChEBI" id="CHEBI:58608"/>
        <dbReference type="EC" id="2.7.7.41"/>
    </reaction>
</comment>
<evidence type="ECO:0000313" key="21">
    <source>
        <dbReference type="Proteomes" id="UP000013523"/>
    </source>
</evidence>
<feature type="transmembrane region" description="Helical" evidence="19">
    <location>
        <begin position="210"/>
        <end position="228"/>
    </location>
</feature>
<evidence type="ECO:0000256" key="6">
    <source>
        <dbReference type="ARBA" id="ARBA00012487"/>
    </source>
</evidence>
<comment type="subcellular location">
    <subcellularLocation>
        <location evidence="2">Cell membrane</location>
        <topology evidence="2">Multi-pass membrane protein</topology>
    </subcellularLocation>
</comment>
<keyword evidence="21" id="KW-1185">Reference proteome</keyword>
<dbReference type="PROSITE" id="PS01315">
    <property type="entry name" value="CDS"/>
    <property type="match status" value="1"/>
</dbReference>
<dbReference type="Proteomes" id="UP000013523">
    <property type="component" value="Chromosome"/>
</dbReference>
<gene>
    <name evidence="20" type="ORF">Clopa_2582</name>
</gene>
<evidence type="ECO:0000256" key="4">
    <source>
        <dbReference type="ARBA" id="ARBA00005189"/>
    </source>
</evidence>
<evidence type="ECO:0000256" key="12">
    <source>
        <dbReference type="ARBA" id="ARBA00022695"/>
    </source>
</evidence>
<dbReference type="HOGENOM" id="CLU_037294_2_1_9"/>
<protein>
    <recommendedName>
        <fullName evidence="7 18">Phosphatidate cytidylyltransferase</fullName>
        <ecNumber evidence="6 18">2.7.7.41</ecNumber>
    </recommendedName>
</protein>
<evidence type="ECO:0000256" key="10">
    <source>
        <dbReference type="ARBA" id="ARBA00022679"/>
    </source>
</evidence>
<dbReference type="PANTHER" id="PTHR46382">
    <property type="entry name" value="PHOSPHATIDATE CYTIDYLYLTRANSFERASE"/>
    <property type="match status" value="1"/>
</dbReference>
<evidence type="ECO:0000256" key="8">
    <source>
        <dbReference type="ARBA" id="ARBA00022475"/>
    </source>
</evidence>
<dbReference type="GO" id="GO:0005886">
    <property type="term" value="C:plasma membrane"/>
    <property type="evidence" value="ECO:0007669"/>
    <property type="project" value="UniProtKB-SubCell"/>
</dbReference>
<keyword evidence="16" id="KW-0594">Phospholipid biosynthesis</keyword>
<keyword evidence="10 18" id="KW-0808">Transferase</keyword>
<keyword evidence="17" id="KW-1208">Phospholipid metabolism</keyword>
<keyword evidence="11 18" id="KW-0812">Transmembrane</keyword>
<name>R4K2V5_CLOPA</name>
<dbReference type="PATRIC" id="fig|86416.3.peg.2568"/>
<evidence type="ECO:0000256" key="17">
    <source>
        <dbReference type="ARBA" id="ARBA00023264"/>
    </source>
</evidence>
<evidence type="ECO:0000313" key="20">
    <source>
        <dbReference type="EMBL" id="AGK97442.1"/>
    </source>
</evidence>
<dbReference type="RefSeq" id="WP_015615741.1">
    <property type="nucleotide sequence ID" value="NC_021182.1"/>
</dbReference>
<dbReference type="OrthoDB" id="9799199at2"/>
<dbReference type="AlphaFoldDB" id="R4K2V5"/>
<dbReference type="STRING" id="86416.Clopa_2582"/>
<keyword evidence="13 19" id="KW-1133">Transmembrane helix</keyword>
<keyword evidence="8" id="KW-1003">Cell membrane</keyword>
<evidence type="ECO:0000256" key="15">
    <source>
        <dbReference type="ARBA" id="ARBA00023136"/>
    </source>
</evidence>
<feature type="transmembrane region" description="Helical" evidence="19">
    <location>
        <begin position="105"/>
        <end position="127"/>
    </location>
</feature>
<proteinExistence type="inferred from homology"/>
<reference evidence="20 21" key="1">
    <citation type="submission" date="2012-01" db="EMBL/GenBank/DDBJ databases">
        <title>Complete sequence of chromosome of Clostridium pasteurianum BC1.</title>
        <authorList>
            <consortium name="US DOE Joint Genome Institute"/>
            <person name="Lucas S."/>
            <person name="Han J."/>
            <person name="Lapidus A."/>
            <person name="Cheng J.-F."/>
            <person name="Goodwin L."/>
            <person name="Pitluck S."/>
            <person name="Peters L."/>
            <person name="Mikhailova N."/>
            <person name="Teshima H."/>
            <person name="Detter J.C."/>
            <person name="Han C."/>
            <person name="Tapia R."/>
            <person name="Land M."/>
            <person name="Hauser L."/>
            <person name="Kyrpides N."/>
            <person name="Ivanova N."/>
            <person name="Pagani I."/>
            <person name="Dunn J."/>
            <person name="Taghavi S."/>
            <person name="Francis A."/>
            <person name="van der Lelie D."/>
            <person name="Woyke T."/>
        </authorList>
    </citation>
    <scope>NUCLEOTIDE SEQUENCE [LARGE SCALE GENOMIC DNA]</scope>
    <source>
        <strain evidence="20 21">BC1</strain>
    </source>
</reference>
<evidence type="ECO:0000256" key="19">
    <source>
        <dbReference type="SAM" id="Phobius"/>
    </source>
</evidence>
<evidence type="ECO:0000256" key="2">
    <source>
        <dbReference type="ARBA" id="ARBA00004651"/>
    </source>
</evidence>
<dbReference type="EMBL" id="CP003261">
    <property type="protein sequence ID" value="AGK97442.1"/>
    <property type="molecule type" value="Genomic_DNA"/>
</dbReference>
<comment type="pathway">
    <text evidence="3 18">Phospholipid metabolism; CDP-diacylglycerol biosynthesis; CDP-diacylglycerol from sn-glycerol 3-phosphate: step 3/3.</text>
</comment>
<keyword evidence="12 18" id="KW-0548">Nucleotidyltransferase</keyword>
<comment type="pathway">
    <text evidence="4">Lipid metabolism.</text>
</comment>
<keyword evidence="15 19" id="KW-0472">Membrane</keyword>
<dbReference type="EC" id="2.7.7.41" evidence="6 18"/>
<comment type="similarity">
    <text evidence="5 18">Belongs to the CDS family.</text>
</comment>
<accession>R4K2V5</accession>
<keyword evidence="14" id="KW-0443">Lipid metabolism</keyword>
<evidence type="ECO:0000256" key="7">
    <source>
        <dbReference type="ARBA" id="ARBA00019373"/>
    </source>
</evidence>